<dbReference type="EMBL" id="WTYE01000001">
    <property type="protein sequence ID" value="MXP33631.1"/>
    <property type="molecule type" value="Genomic_DNA"/>
</dbReference>
<proteinExistence type="inferred from homology"/>
<organism evidence="4 6">
    <name type="scientific">Parerythrobacter jejuensis</name>
    <dbReference type="NCBI Taxonomy" id="795812"/>
    <lineage>
        <taxon>Bacteria</taxon>
        <taxon>Pseudomonadati</taxon>
        <taxon>Pseudomonadota</taxon>
        <taxon>Alphaproteobacteria</taxon>
        <taxon>Sphingomonadales</taxon>
        <taxon>Erythrobacteraceae</taxon>
        <taxon>Parerythrobacter</taxon>
    </lineage>
</organism>
<accession>A0A845APS0</accession>
<dbReference type="InterPro" id="IPR051203">
    <property type="entry name" value="Polysaccharide_Synthase-Rel"/>
</dbReference>
<reference evidence="4 6" key="1">
    <citation type="submission" date="2019-12" db="EMBL/GenBank/DDBJ databases">
        <title>Genomic-based taxomic classification of the family Erythrobacteraceae.</title>
        <authorList>
            <person name="Xu L."/>
        </authorList>
    </citation>
    <scope>NUCLEOTIDE SEQUENCE [LARGE SCALE GENOMIC DNA]</scope>
    <source>
        <strain evidence="4 6">JCM 16677</strain>
    </source>
</reference>
<dbReference type="SUPFAM" id="SSF51735">
    <property type="entry name" value="NAD(P)-binding Rossmann-fold domains"/>
    <property type="match status" value="2"/>
</dbReference>
<dbReference type="PANTHER" id="PTHR43318:SF1">
    <property type="entry name" value="POLYSACCHARIDE BIOSYNTHESIS PROTEIN EPSC-RELATED"/>
    <property type="match status" value="1"/>
</dbReference>
<feature type="transmembrane region" description="Helical" evidence="2">
    <location>
        <begin position="23"/>
        <end position="41"/>
    </location>
</feature>
<sequence>MPTKIILQWLNVLSGLPRNGKRAIVVSIDATLLLISIWVAYSLRISVWVYWDYAIQSLLIGTLPIMLASFALSGMYRSIFRFAGIGMLRVIGTAMLVYTVITAALFMAWGFEGIPRTLGLLQPMVFFLLVLASRALFRLLMVDVRGRRDFVGIQKRVLIYGAGVSGQQLASSIRSDPEMRAVGFVDDDLRLVGQKLDGERIYGSDRLADAIETTGATDVLLAMPSASRKRRKAIVSSLSEYEVTVRTLPHIADVLGGQLSISDIRPLEIEDLLGRDPVPANEILLRRTVEGKAVLVTGAGGSIGSELCRQIVQIGAATLVLYEMTEFALYAIERELAEIARNQPGRPTAIRAILGTVADREALEDVMRQYEIKTVFHAAAYKHVPLVEANPIEGVRNNVIGTYNCCIAAKQSGVLDFILISTDKAVRPTNIMGASKRAAEQIIQAMNAESDGFRCSMVRFGNVLGSSGSVVPLFREQIEVGGPVTLTDKRITRFFMTIPEASNLVIQAAGLAKGGEVFVLNMGKPVKILDLAKTMIQLSGLSLRDEDNPEGDIEIQEIGLRPGEKLYEELLIGENPEKTVHSEIMKAHETFVPWPALLEWVSRVEQARDPADVLSLLQELVPEFQHRRNNHAA</sequence>
<dbReference type="EMBL" id="WTYE01000001">
    <property type="protein sequence ID" value="MXP30871.1"/>
    <property type="molecule type" value="Genomic_DNA"/>
</dbReference>
<feature type="transmembrane region" description="Helical" evidence="2">
    <location>
        <begin position="117"/>
        <end position="137"/>
    </location>
</feature>
<evidence type="ECO:0000313" key="6">
    <source>
        <dbReference type="Proteomes" id="UP000446786"/>
    </source>
</evidence>
<feature type="domain" description="Polysaccharide biosynthesis protein CapD-like" evidence="3">
    <location>
        <begin position="294"/>
        <end position="588"/>
    </location>
</feature>
<dbReference type="InterPro" id="IPR003869">
    <property type="entry name" value="Polysac_CapD-like"/>
</dbReference>
<keyword evidence="6" id="KW-1185">Reference proteome</keyword>
<dbReference type="AlphaFoldDB" id="A0A845APS0"/>
<keyword evidence="2" id="KW-0812">Transmembrane</keyword>
<comment type="similarity">
    <text evidence="1">Belongs to the polysaccharide synthase family.</text>
</comment>
<dbReference type="OrthoDB" id="9803111at2"/>
<evidence type="ECO:0000256" key="1">
    <source>
        <dbReference type="ARBA" id="ARBA00007430"/>
    </source>
</evidence>
<dbReference type="Proteomes" id="UP000446786">
    <property type="component" value="Unassembled WGS sequence"/>
</dbReference>
<feature type="transmembrane region" description="Helical" evidence="2">
    <location>
        <begin position="88"/>
        <end position="111"/>
    </location>
</feature>
<comment type="caution">
    <text evidence="4">The sequence shown here is derived from an EMBL/GenBank/DDBJ whole genome shotgun (WGS) entry which is preliminary data.</text>
</comment>
<dbReference type="Pfam" id="PF13727">
    <property type="entry name" value="CoA_binding_3"/>
    <property type="match status" value="1"/>
</dbReference>
<keyword evidence="2" id="KW-0472">Membrane</keyword>
<gene>
    <name evidence="4" type="ORF">GRI94_03430</name>
    <name evidence="5" type="ORF">GRI94_17520</name>
</gene>
<evidence type="ECO:0000259" key="3">
    <source>
        <dbReference type="Pfam" id="PF02719"/>
    </source>
</evidence>
<dbReference type="Gene3D" id="3.40.50.720">
    <property type="entry name" value="NAD(P)-binding Rossmann-like Domain"/>
    <property type="match status" value="2"/>
</dbReference>
<dbReference type="PANTHER" id="PTHR43318">
    <property type="entry name" value="UDP-N-ACETYLGLUCOSAMINE 4,6-DEHYDRATASE"/>
    <property type="match status" value="1"/>
</dbReference>
<dbReference type="RefSeq" id="WP_160778372.1">
    <property type="nucleotide sequence ID" value="NZ_BAAAZF010000001.1"/>
</dbReference>
<feature type="transmembrane region" description="Helical" evidence="2">
    <location>
        <begin position="53"/>
        <end position="76"/>
    </location>
</feature>
<keyword evidence="2" id="KW-1133">Transmembrane helix</keyword>
<evidence type="ECO:0000313" key="5">
    <source>
        <dbReference type="EMBL" id="MXP33631.1"/>
    </source>
</evidence>
<dbReference type="InterPro" id="IPR036291">
    <property type="entry name" value="NAD(P)-bd_dom_sf"/>
</dbReference>
<evidence type="ECO:0000313" key="4">
    <source>
        <dbReference type="EMBL" id="MXP30871.1"/>
    </source>
</evidence>
<name>A0A845APS0_9SPHN</name>
<dbReference type="CDD" id="cd05237">
    <property type="entry name" value="UDP_invert_4-6DH_SDR_e"/>
    <property type="match status" value="1"/>
</dbReference>
<dbReference type="Pfam" id="PF02719">
    <property type="entry name" value="Polysacc_synt_2"/>
    <property type="match status" value="1"/>
</dbReference>
<protein>
    <submittedName>
        <fullName evidence="4">NAD-dependent epimerase/dehydratase family protein</fullName>
    </submittedName>
</protein>
<evidence type="ECO:0000256" key="2">
    <source>
        <dbReference type="SAM" id="Phobius"/>
    </source>
</evidence>